<dbReference type="InterPro" id="IPR043168">
    <property type="entry name" value="DegV_C"/>
</dbReference>
<proteinExistence type="predicted"/>
<evidence type="ECO:0000313" key="2">
    <source>
        <dbReference type="EMBL" id="VFU19337.1"/>
    </source>
</evidence>
<keyword evidence="1" id="KW-0446">Lipid-binding</keyword>
<dbReference type="InterPro" id="IPR050270">
    <property type="entry name" value="DegV_domain_contain"/>
</dbReference>
<dbReference type="PANTHER" id="PTHR33434:SF2">
    <property type="entry name" value="FATTY ACID-BINDING PROTEIN TM_1468"/>
    <property type="match status" value="1"/>
</dbReference>
<name>A0A485M6L2_9ZZZZ</name>
<dbReference type="NCBIfam" id="TIGR00762">
    <property type="entry name" value="DegV"/>
    <property type="match status" value="1"/>
</dbReference>
<dbReference type="PROSITE" id="PS51482">
    <property type="entry name" value="DEGV"/>
    <property type="match status" value="1"/>
</dbReference>
<dbReference type="InterPro" id="IPR003797">
    <property type="entry name" value="DegV"/>
</dbReference>
<dbReference type="AlphaFoldDB" id="A0A485M6L2"/>
<dbReference type="EMBL" id="CAADRN010000379">
    <property type="protein sequence ID" value="VFU19337.1"/>
    <property type="molecule type" value="Genomic_DNA"/>
</dbReference>
<reference evidence="2" key="1">
    <citation type="submission" date="2019-03" db="EMBL/GenBank/DDBJ databases">
        <authorList>
            <person name="Hao L."/>
        </authorList>
    </citation>
    <scope>NUCLEOTIDE SEQUENCE</scope>
</reference>
<dbReference type="Gene3D" id="3.40.50.10170">
    <property type="match status" value="1"/>
</dbReference>
<dbReference type="Pfam" id="PF02645">
    <property type="entry name" value="DegV"/>
    <property type="match status" value="1"/>
</dbReference>
<dbReference type="GO" id="GO:0008289">
    <property type="term" value="F:lipid binding"/>
    <property type="evidence" value="ECO:0007669"/>
    <property type="project" value="UniProtKB-KW"/>
</dbReference>
<organism evidence="2">
    <name type="scientific">anaerobic digester metagenome</name>
    <dbReference type="NCBI Taxonomy" id="1263854"/>
    <lineage>
        <taxon>unclassified sequences</taxon>
        <taxon>metagenomes</taxon>
        <taxon>ecological metagenomes</taxon>
    </lineage>
</organism>
<sequence>MNQVQIVTDSTADLPEKLVKDHNIAVVPLKVIFNGKDTYRDGVDISTEQFYQRLVERRETATTSQPTPGEFVSVYTSLSAKSIISIHLSSVMSGTCQSARIAREMVPGADIEVVDSKSVSMGLGLIVLEAARAAGKGMTKGEILKIISDLQARLQVFFIVDSLEYLARGGRIGMATAFLGTILNIKPLLYLSKGQVQPYEKIRGKTKAIERLAQIVEEKAAGQKIKCSIVHGMDPEGMEKFCQKIKAKLHCAEPVISKLGAVVGTHTGPGVVGIVFAPDP</sequence>
<accession>A0A485M6L2</accession>
<dbReference type="PANTHER" id="PTHR33434">
    <property type="entry name" value="DEGV DOMAIN-CONTAINING PROTEIN DR_1986-RELATED"/>
    <property type="match status" value="1"/>
</dbReference>
<dbReference type="Gene3D" id="3.30.1180.10">
    <property type="match status" value="1"/>
</dbReference>
<gene>
    <name evidence="2" type="ORF">SCFA_760003</name>
</gene>
<protein>
    <submittedName>
        <fullName evidence="2">DegV domain-containing protein</fullName>
    </submittedName>
</protein>
<evidence type="ECO:0000256" key="1">
    <source>
        <dbReference type="ARBA" id="ARBA00023121"/>
    </source>
</evidence>
<dbReference type="SUPFAM" id="SSF82549">
    <property type="entry name" value="DAK1/DegV-like"/>
    <property type="match status" value="1"/>
</dbReference>